<keyword evidence="2" id="KW-1185">Reference proteome</keyword>
<dbReference type="AlphaFoldDB" id="A0AAV4VZ70"/>
<evidence type="ECO:0000313" key="2">
    <source>
        <dbReference type="Proteomes" id="UP001054945"/>
    </source>
</evidence>
<sequence length="77" mass="8622">MKGVFSLAKNGRLPEPPRRLTRDFSRCRVTMNKGTNRKRRDSFAEKSTIHEGFSKGPLDVCIVVLSAIRIEIAAGSF</sequence>
<gene>
    <name evidence="1" type="ORF">CEXT_350831</name>
</gene>
<protein>
    <submittedName>
        <fullName evidence="1">Uncharacterized protein</fullName>
    </submittedName>
</protein>
<accession>A0AAV4VZ70</accession>
<dbReference type="Proteomes" id="UP001054945">
    <property type="component" value="Unassembled WGS sequence"/>
</dbReference>
<comment type="caution">
    <text evidence="1">The sequence shown here is derived from an EMBL/GenBank/DDBJ whole genome shotgun (WGS) entry which is preliminary data.</text>
</comment>
<organism evidence="1 2">
    <name type="scientific">Caerostris extrusa</name>
    <name type="common">Bark spider</name>
    <name type="synonym">Caerostris bankana</name>
    <dbReference type="NCBI Taxonomy" id="172846"/>
    <lineage>
        <taxon>Eukaryota</taxon>
        <taxon>Metazoa</taxon>
        <taxon>Ecdysozoa</taxon>
        <taxon>Arthropoda</taxon>
        <taxon>Chelicerata</taxon>
        <taxon>Arachnida</taxon>
        <taxon>Araneae</taxon>
        <taxon>Araneomorphae</taxon>
        <taxon>Entelegynae</taxon>
        <taxon>Araneoidea</taxon>
        <taxon>Araneidae</taxon>
        <taxon>Caerostris</taxon>
    </lineage>
</organism>
<reference evidence="1 2" key="1">
    <citation type="submission" date="2021-06" db="EMBL/GenBank/DDBJ databases">
        <title>Caerostris extrusa draft genome.</title>
        <authorList>
            <person name="Kono N."/>
            <person name="Arakawa K."/>
        </authorList>
    </citation>
    <scope>NUCLEOTIDE SEQUENCE [LARGE SCALE GENOMIC DNA]</scope>
</reference>
<evidence type="ECO:0000313" key="1">
    <source>
        <dbReference type="EMBL" id="GIY75775.1"/>
    </source>
</evidence>
<proteinExistence type="predicted"/>
<dbReference type="EMBL" id="BPLR01015385">
    <property type="protein sequence ID" value="GIY75775.1"/>
    <property type="molecule type" value="Genomic_DNA"/>
</dbReference>
<name>A0AAV4VZ70_CAEEX</name>